<feature type="transmembrane region" description="Helical" evidence="2">
    <location>
        <begin position="96"/>
        <end position="114"/>
    </location>
</feature>
<keyword evidence="2" id="KW-0472">Membrane</keyword>
<dbReference type="Proteomes" id="UP000054454">
    <property type="component" value="Unassembled WGS sequence"/>
</dbReference>
<reference evidence="4" key="1">
    <citation type="journal article" date="2016" name="Nat. Commun.">
        <title>Genome analysis of three Pneumocystis species reveals adaptation mechanisms to life exclusively in mammalian hosts.</title>
        <authorList>
            <person name="Ma L."/>
            <person name="Chen Z."/>
            <person name="Huang D.W."/>
            <person name="Kutty G."/>
            <person name="Ishihara M."/>
            <person name="Wang H."/>
            <person name="Abouelleil A."/>
            <person name="Bishop L."/>
            <person name="Davey E."/>
            <person name="Deng R."/>
            <person name="Deng X."/>
            <person name="Fan L."/>
            <person name="Fantoni G."/>
            <person name="Fitzgerald M."/>
            <person name="Gogineni E."/>
            <person name="Goldberg J.M."/>
            <person name="Handley G."/>
            <person name="Hu X."/>
            <person name="Huber C."/>
            <person name="Jiao X."/>
            <person name="Jones K."/>
            <person name="Levin J.Z."/>
            <person name="Liu Y."/>
            <person name="Macdonald P."/>
            <person name="Melnikov A."/>
            <person name="Raley C."/>
            <person name="Sassi M."/>
            <person name="Sherman B.T."/>
            <person name="Song X."/>
            <person name="Sykes S."/>
            <person name="Tran B."/>
            <person name="Walsh L."/>
            <person name="Xia Y."/>
            <person name="Yang J."/>
            <person name="Young S."/>
            <person name="Zeng Q."/>
            <person name="Zheng X."/>
            <person name="Stephens R."/>
            <person name="Nusbaum C."/>
            <person name="Birren B.W."/>
            <person name="Azadi P."/>
            <person name="Lempicki R.A."/>
            <person name="Cuomo C.A."/>
            <person name="Kovacs J.A."/>
        </authorList>
    </citation>
    <scope>NUCLEOTIDE SEQUENCE [LARGE SCALE GENOMIC DNA]</scope>
    <source>
        <strain evidence="4">B80</strain>
    </source>
</reference>
<evidence type="ECO:0000313" key="4">
    <source>
        <dbReference type="Proteomes" id="UP000054454"/>
    </source>
</evidence>
<evidence type="ECO:0000256" key="2">
    <source>
        <dbReference type="SAM" id="Phobius"/>
    </source>
</evidence>
<accession>A0A0W4ZN06</accession>
<protein>
    <submittedName>
        <fullName evidence="3">Uncharacterized protein</fullName>
    </submittedName>
</protein>
<gene>
    <name evidence="3" type="ORF">T552_00947</name>
</gene>
<proteinExistence type="predicted"/>
<feature type="transmembrane region" description="Helical" evidence="2">
    <location>
        <begin position="21"/>
        <end position="39"/>
    </location>
</feature>
<evidence type="ECO:0000256" key="1">
    <source>
        <dbReference type="SAM" id="MobiDB-lite"/>
    </source>
</evidence>
<feature type="region of interest" description="Disordered" evidence="1">
    <location>
        <begin position="247"/>
        <end position="267"/>
    </location>
</feature>
<dbReference type="GeneID" id="28935744"/>
<dbReference type="AlphaFoldDB" id="A0A0W4ZN06"/>
<name>A0A0W4ZN06_PNEC8</name>
<keyword evidence="2" id="KW-0812">Transmembrane</keyword>
<sequence length="267" mass="32261">MEEKGFMPEVFRMSSYIKKLWRTKTALILSSFFGVPFVLPSGSRSGFILMDEAYPYSTDKEEKRPERGTEKMEECFNMDKESYFERSIFYDPVFEFIFPVWEFYTIPTIFGWFFRERGRMDRNEREKKNIERYKDYFWRPRLFQNENWKDVFETFEDLRWREKDKEIFENEKEYNKGEEKELNESSKKVISKISKKMLRTFGDGSYETIEVIKRCFDDGTCETTKYTDSSNGKMEKKREIMDNEVVESSASKYTQESAFNSSMNNDV</sequence>
<keyword evidence="2" id="KW-1133">Transmembrane helix</keyword>
<dbReference type="OrthoDB" id="5335762at2759"/>
<dbReference type="RefSeq" id="XP_018226727.1">
    <property type="nucleotide sequence ID" value="XM_018369542.1"/>
</dbReference>
<keyword evidence="4" id="KW-1185">Reference proteome</keyword>
<dbReference type="EMBL" id="LFVZ01000004">
    <property type="protein sequence ID" value="KTW29740.1"/>
    <property type="molecule type" value="Genomic_DNA"/>
</dbReference>
<evidence type="ECO:0000313" key="3">
    <source>
        <dbReference type="EMBL" id="KTW29740.1"/>
    </source>
</evidence>
<dbReference type="VEuPathDB" id="FungiDB:T552_00947"/>
<comment type="caution">
    <text evidence="3">The sequence shown here is derived from an EMBL/GenBank/DDBJ whole genome shotgun (WGS) entry which is preliminary data.</text>
</comment>
<organism evidence="3 4">
    <name type="scientific">Pneumocystis carinii (strain B80)</name>
    <name type="common">Rat pneumocystis pneumonia agent</name>
    <name type="synonym">Pneumocystis carinii f. sp. carinii</name>
    <dbReference type="NCBI Taxonomy" id="1408658"/>
    <lineage>
        <taxon>Eukaryota</taxon>
        <taxon>Fungi</taxon>
        <taxon>Dikarya</taxon>
        <taxon>Ascomycota</taxon>
        <taxon>Taphrinomycotina</taxon>
        <taxon>Pneumocystomycetes</taxon>
        <taxon>Pneumocystaceae</taxon>
        <taxon>Pneumocystis</taxon>
    </lineage>
</organism>